<dbReference type="PROSITE" id="PS00061">
    <property type="entry name" value="ADH_SHORT"/>
    <property type="match status" value="1"/>
</dbReference>
<evidence type="ECO:0000313" key="6">
    <source>
        <dbReference type="Proteomes" id="UP000319908"/>
    </source>
</evidence>
<dbReference type="Proteomes" id="UP000319908">
    <property type="component" value="Unassembled WGS sequence"/>
</dbReference>
<dbReference type="PRINTS" id="PR00081">
    <property type="entry name" value="GDHRDH"/>
</dbReference>
<evidence type="ECO:0000256" key="2">
    <source>
        <dbReference type="ARBA" id="ARBA00023002"/>
    </source>
</evidence>
<dbReference type="Pfam" id="PF00106">
    <property type="entry name" value="adh_short"/>
    <property type="match status" value="1"/>
</dbReference>
<dbReference type="InterPro" id="IPR036291">
    <property type="entry name" value="NAD(P)-bd_dom_sf"/>
</dbReference>
<dbReference type="PANTHER" id="PTHR44196:SF1">
    <property type="entry name" value="DEHYDROGENASE_REDUCTASE SDR FAMILY MEMBER 7B"/>
    <property type="match status" value="1"/>
</dbReference>
<accession>A0A5C6C167</accession>
<comment type="caution">
    <text evidence="5">The sequence shown here is derived from an EMBL/GenBank/DDBJ whole genome shotgun (WGS) entry which is preliminary data.</text>
</comment>
<keyword evidence="6" id="KW-1185">Reference proteome</keyword>
<dbReference type="RefSeq" id="WP_146408206.1">
    <property type="nucleotide sequence ID" value="NZ_SJPU01000002.1"/>
</dbReference>
<comment type="similarity">
    <text evidence="1 3">Belongs to the short-chain dehydrogenases/reductases (SDR) family.</text>
</comment>
<dbReference type="PRINTS" id="PR00080">
    <property type="entry name" value="SDRFAMILY"/>
</dbReference>
<keyword evidence="2 5" id="KW-0560">Oxidoreductase</keyword>
<dbReference type="SUPFAM" id="SSF51735">
    <property type="entry name" value="NAD(P)-binding Rossmann-fold domains"/>
    <property type="match status" value="1"/>
</dbReference>
<organism evidence="5 6">
    <name type="scientific">Allorhodopirellula heiligendammensis</name>
    <dbReference type="NCBI Taxonomy" id="2714739"/>
    <lineage>
        <taxon>Bacteria</taxon>
        <taxon>Pseudomonadati</taxon>
        <taxon>Planctomycetota</taxon>
        <taxon>Planctomycetia</taxon>
        <taxon>Pirellulales</taxon>
        <taxon>Pirellulaceae</taxon>
        <taxon>Allorhodopirellula</taxon>
    </lineage>
</organism>
<dbReference type="GO" id="GO:0050574">
    <property type="term" value="F:2-(R)-hydroxypropyl-CoM dehydrogenase activity"/>
    <property type="evidence" value="ECO:0007669"/>
    <property type="project" value="UniProtKB-EC"/>
</dbReference>
<dbReference type="CDD" id="cd05233">
    <property type="entry name" value="SDR_c"/>
    <property type="match status" value="1"/>
</dbReference>
<gene>
    <name evidence="5" type="primary">xecD</name>
    <name evidence="5" type="ORF">Poly21_37940</name>
</gene>
<evidence type="ECO:0000256" key="1">
    <source>
        <dbReference type="ARBA" id="ARBA00006484"/>
    </source>
</evidence>
<evidence type="ECO:0000256" key="3">
    <source>
        <dbReference type="RuleBase" id="RU000363"/>
    </source>
</evidence>
<feature type="region of interest" description="Disordered" evidence="4">
    <location>
        <begin position="198"/>
        <end position="218"/>
    </location>
</feature>
<dbReference type="EMBL" id="SJPU01000002">
    <property type="protein sequence ID" value="TWU16589.1"/>
    <property type="molecule type" value="Genomic_DNA"/>
</dbReference>
<name>A0A5C6C167_9BACT</name>
<evidence type="ECO:0000313" key="5">
    <source>
        <dbReference type="EMBL" id="TWU16589.1"/>
    </source>
</evidence>
<sequence length="276" mass="29451">MQNETQTRRKAAIVSGGSSGLGLAISRLLLERGYVVTILSRDAQRLEIAKETLCAGSVESARVHLFAADATSATDLKIAVDAHLDRFGHLDVLVNVVGRSDRGRIDDLDPAVLRELFEANVITSLLCSQACLPSLRRSRGVIVNIGSLASRVAPRFLGGYVIAKHALAGMTRQLRLECEADGVHVGLVCPGPIESKRPPNRYSVDENSGVPASAAQPGGGAKLKLLSSEAVAEAVLRCIEKREIEIIMPGKTRMLMGIGALSPRLADWILSRKSAS</sequence>
<dbReference type="InterPro" id="IPR020904">
    <property type="entry name" value="Sc_DH/Rdtase_CS"/>
</dbReference>
<evidence type="ECO:0000256" key="4">
    <source>
        <dbReference type="SAM" id="MobiDB-lite"/>
    </source>
</evidence>
<dbReference type="EC" id="1.1.1.268" evidence="5"/>
<dbReference type="AlphaFoldDB" id="A0A5C6C167"/>
<dbReference type="Gene3D" id="3.40.50.720">
    <property type="entry name" value="NAD(P)-binding Rossmann-like Domain"/>
    <property type="match status" value="1"/>
</dbReference>
<dbReference type="InterPro" id="IPR002347">
    <property type="entry name" value="SDR_fam"/>
</dbReference>
<proteinExistence type="inferred from homology"/>
<dbReference type="OrthoDB" id="151996at2"/>
<protein>
    <submittedName>
        <fullName evidence="5">2-(R)-hydroxypropyl-CoM dehydrogenase</fullName>
        <ecNumber evidence="5">1.1.1.268</ecNumber>
    </submittedName>
</protein>
<dbReference type="GO" id="GO:0016020">
    <property type="term" value="C:membrane"/>
    <property type="evidence" value="ECO:0007669"/>
    <property type="project" value="TreeGrafter"/>
</dbReference>
<dbReference type="PANTHER" id="PTHR44196">
    <property type="entry name" value="DEHYDROGENASE/REDUCTASE SDR FAMILY MEMBER 7B"/>
    <property type="match status" value="1"/>
</dbReference>
<reference evidence="5 6" key="1">
    <citation type="journal article" date="2020" name="Antonie Van Leeuwenhoek">
        <title>Rhodopirellula heiligendammensis sp. nov., Rhodopirellula pilleata sp. nov., and Rhodopirellula solitaria sp. nov. isolated from natural or artificial marine surfaces in Northern Germany and California, USA, and emended description of the genus Rhodopirellula.</title>
        <authorList>
            <person name="Kallscheuer N."/>
            <person name="Wiegand S."/>
            <person name="Jogler M."/>
            <person name="Boedeker C."/>
            <person name="Peeters S.H."/>
            <person name="Rast P."/>
            <person name="Heuer A."/>
            <person name="Jetten M.S.M."/>
            <person name="Rohde M."/>
            <person name="Jogler C."/>
        </authorList>
    </citation>
    <scope>NUCLEOTIDE SEQUENCE [LARGE SCALE GENOMIC DNA]</scope>
    <source>
        <strain evidence="5 6">Poly21</strain>
    </source>
</reference>